<dbReference type="AlphaFoldDB" id="A0A1B6JFI6"/>
<feature type="compositionally biased region" description="Basic and acidic residues" evidence="3">
    <location>
        <begin position="561"/>
        <end position="572"/>
    </location>
</feature>
<feature type="compositionally biased region" description="Polar residues" evidence="3">
    <location>
        <begin position="385"/>
        <end position="397"/>
    </location>
</feature>
<sequence>MRRRSDRSKTKPTPKEESPEKSTRKSHRHSRRRRKSSSSSDGENKASKPDVESITQPIEVQIQDIELPQEKPVEAPVKEKEETTKKSNDKPQEWKEDDSFWGSENAKPAQDKPGENASTNEKEESSVWKVQSSNGAEGGEIQKLKICRQRPTESPEIGETSLLKRLNRVPRESRSTDDSAHEESEKETKKSKHRTRTSSKNSPLVSPTVICDMSEDSPTKIKIINVSHISTEKGGGSVTKVTSDEVVNERSQELIANQAQDDSQISDTLDIALPADDPPPQVTPEAENKQNTEEKVEEPATNVSVPIDTSETTDVKESPKDESKPVEISGGSESAKMSPKTSPTSSPRPKKEGEHSSRSSSGDSDCSEGNSKPRKVKKKRRRELQSTVQRKLSTSASPAHESSDSEDDQKKKEAKSQESTDPQNNKNIVSDKENEADNSLQPKENNVDANCAQKEEKPHCPMPRKRRWGSSKTNHSDKLQVLTISTDSLKSLIPDAKPVPADELQLSVEEEEGQLDDDEEEDEVVALVVKEEEKQIERERQREERQKEKERELAERKKKFERVEKVKEEKHSTSQSNTSDKGVAPRKILLLSDDAKKLARSPSPPRHKPTSVLYITHLVRPFTVQQLKNLLLRTGTIAENGFWIDKIKSKCYVEFTTEDAAVETRHALHGVRWPPSNPKTLVVEFASHDDLIMAQALAEEPDVPRKSEPLTMVEGWVADQARIKERNRRNTVREWDVGKPDHPDEALDIEELKMKEKREQERKTRKERHHRSPTPEAEPPVRKARRKEEDAPAKLLDDLFRKTKTSPCIYWLPLTQEQIAVKEEIRRQHMAEHERRMAELKKAEQARRDRERRNRK</sequence>
<feature type="compositionally biased region" description="Basic and acidic residues" evidence="3">
    <location>
        <begin position="286"/>
        <end position="298"/>
    </location>
</feature>
<dbReference type="Pfam" id="PF16294">
    <property type="entry name" value="RSB_motif"/>
    <property type="match status" value="1"/>
</dbReference>
<dbReference type="SUPFAM" id="SSF54928">
    <property type="entry name" value="RNA-binding domain, RBD"/>
    <property type="match status" value="1"/>
</dbReference>
<dbReference type="PANTHER" id="PTHR46589:SF1">
    <property type="entry name" value="APOPTOTIC CHROMATIN CONDENSATION INDUCER IN THE NUCLEUS"/>
    <property type="match status" value="1"/>
</dbReference>
<feature type="compositionally biased region" description="Low complexity" evidence="3">
    <location>
        <begin position="336"/>
        <end position="347"/>
    </location>
</feature>
<evidence type="ECO:0000256" key="3">
    <source>
        <dbReference type="SAM" id="MobiDB-lite"/>
    </source>
</evidence>
<feature type="compositionally biased region" description="Basic and acidic residues" evidence="3">
    <location>
        <begin position="7"/>
        <end position="23"/>
    </location>
</feature>
<feature type="compositionally biased region" description="Basic and acidic residues" evidence="3">
    <location>
        <begin position="529"/>
        <end position="555"/>
    </location>
</feature>
<feature type="region of interest" description="Disordered" evidence="3">
    <location>
        <begin position="734"/>
        <end position="790"/>
    </location>
</feature>
<feature type="compositionally biased region" description="Basic and acidic residues" evidence="3">
    <location>
        <begin position="734"/>
        <end position="764"/>
    </location>
</feature>
<reference evidence="5" key="1">
    <citation type="submission" date="2015-11" db="EMBL/GenBank/DDBJ databases">
        <title>De novo transcriptome assembly of four potential Pierce s Disease insect vectors from Arizona vineyards.</title>
        <authorList>
            <person name="Tassone E.E."/>
        </authorList>
    </citation>
    <scope>NUCLEOTIDE SEQUENCE</scope>
</reference>
<gene>
    <name evidence="5" type="ORF">g.36984</name>
</gene>
<feature type="compositionally biased region" description="Acidic residues" evidence="3">
    <location>
        <begin position="508"/>
        <end position="524"/>
    </location>
</feature>
<dbReference type="EMBL" id="GECU01009650">
    <property type="protein sequence ID" value="JAS98056.1"/>
    <property type="molecule type" value="Transcribed_RNA"/>
</dbReference>
<feature type="compositionally biased region" description="Polar residues" evidence="3">
    <location>
        <begin position="255"/>
        <end position="266"/>
    </location>
</feature>
<feature type="compositionally biased region" description="Polar residues" evidence="3">
    <location>
        <begin position="419"/>
        <end position="428"/>
    </location>
</feature>
<dbReference type="GO" id="GO:0071011">
    <property type="term" value="C:precatalytic spliceosome"/>
    <property type="evidence" value="ECO:0007669"/>
    <property type="project" value="TreeGrafter"/>
</dbReference>
<dbReference type="InterPro" id="IPR032552">
    <property type="entry name" value="RSB_motif"/>
</dbReference>
<feature type="compositionally biased region" description="Basic and acidic residues" evidence="3">
    <location>
        <begin position="408"/>
        <end position="418"/>
    </location>
</feature>
<dbReference type="GO" id="GO:0061574">
    <property type="term" value="C:ASAP complex"/>
    <property type="evidence" value="ECO:0007669"/>
    <property type="project" value="TreeGrafter"/>
</dbReference>
<dbReference type="InterPro" id="IPR012677">
    <property type="entry name" value="Nucleotide-bd_a/b_plait_sf"/>
</dbReference>
<feature type="compositionally biased region" description="Basic and acidic residues" evidence="3">
    <location>
        <begin position="68"/>
        <end position="98"/>
    </location>
</feature>
<feature type="domain" description="RRM" evidence="4">
    <location>
        <begin position="611"/>
        <end position="688"/>
    </location>
</feature>
<feature type="region of interest" description="Disordered" evidence="3">
    <location>
        <begin position="830"/>
        <end position="856"/>
    </location>
</feature>
<dbReference type="InterPro" id="IPR035979">
    <property type="entry name" value="RBD_domain_sf"/>
</dbReference>
<feature type="compositionally biased region" description="Low complexity" evidence="3">
    <location>
        <begin position="358"/>
        <end position="370"/>
    </location>
</feature>
<feature type="compositionally biased region" description="Polar residues" evidence="3">
    <location>
        <begin position="437"/>
        <end position="448"/>
    </location>
</feature>
<feature type="compositionally biased region" description="Polar residues" evidence="3">
    <location>
        <begin position="301"/>
        <end position="312"/>
    </location>
</feature>
<dbReference type="GO" id="GO:0003723">
    <property type="term" value="F:RNA binding"/>
    <property type="evidence" value="ECO:0007669"/>
    <property type="project" value="UniProtKB-UniRule"/>
</dbReference>
<dbReference type="CDD" id="cd12432">
    <property type="entry name" value="RRM_ACINU"/>
    <property type="match status" value="1"/>
</dbReference>
<evidence type="ECO:0000256" key="1">
    <source>
        <dbReference type="ARBA" id="ARBA00022884"/>
    </source>
</evidence>
<feature type="compositionally biased region" description="Basic and acidic residues" evidence="3">
    <location>
        <begin position="109"/>
        <end position="126"/>
    </location>
</feature>
<protein>
    <recommendedName>
        <fullName evidence="4">RRM domain-containing protein</fullName>
    </recommendedName>
</protein>
<accession>A0A1B6JFI6</accession>
<dbReference type="InterPro" id="IPR000504">
    <property type="entry name" value="RRM_dom"/>
</dbReference>
<feature type="compositionally biased region" description="Basic residues" evidence="3">
    <location>
        <begin position="24"/>
        <end position="36"/>
    </location>
</feature>
<proteinExistence type="predicted"/>
<dbReference type="Gene3D" id="3.30.70.330">
    <property type="match status" value="1"/>
</dbReference>
<dbReference type="PANTHER" id="PTHR46589">
    <property type="entry name" value="APOPTOTIC CHROMATIN CONDENSATION INDUCER IN THE NUCLEUS"/>
    <property type="match status" value="1"/>
</dbReference>
<dbReference type="GO" id="GO:0008380">
    <property type="term" value="P:RNA splicing"/>
    <property type="evidence" value="ECO:0007669"/>
    <property type="project" value="TreeGrafter"/>
</dbReference>
<feature type="compositionally biased region" description="Basic and acidic residues" evidence="3">
    <location>
        <begin position="42"/>
        <end position="51"/>
    </location>
</feature>
<evidence type="ECO:0000313" key="5">
    <source>
        <dbReference type="EMBL" id="JAS98056.1"/>
    </source>
</evidence>
<dbReference type="PROSITE" id="PS50102">
    <property type="entry name" value="RRM"/>
    <property type="match status" value="1"/>
</dbReference>
<organism evidence="5">
    <name type="scientific">Homalodisca liturata</name>
    <dbReference type="NCBI Taxonomy" id="320908"/>
    <lineage>
        <taxon>Eukaryota</taxon>
        <taxon>Metazoa</taxon>
        <taxon>Ecdysozoa</taxon>
        <taxon>Arthropoda</taxon>
        <taxon>Hexapoda</taxon>
        <taxon>Insecta</taxon>
        <taxon>Pterygota</taxon>
        <taxon>Neoptera</taxon>
        <taxon>Paraneoptera</taxon>
        <taxon>Hemiptera</taxon>
        <taxon>Auchenorrhyncha</taxon>
        <taxon>Membracoidea</taxon>
        <taxon>Cicadellidae</taxon>
        <taxon>Cicadellinae</taxon>
        <taxon>Proconiini</taxon>
        <taxon>Homalodisca</taxon>
    </lineage>
</organism>
<name>A0A1B6JFI6_9HEMI</name>
<dbReference type="InterPro" id="IPR052793">
    <property type="entry name" value="EJC-associated_protein"/>
</dbReference>
<feature type="compositionally biased region" description="Basic and acidic residues" evidence="3">
    <location>
        <begin position="313"/>
        <end position="325"/>
    </location>
</feature>
<evidence type="ECO:0000259" key="4">
    <source>
        <dbReference type="PROSITE" id="PS50102"/>
    </source>
</evidence>
<evidence type="ECO:0000256" key="2">
    <source>
        <dbReference type="PROSITE-ProRule" id="PRU00176"/>
    </source>
</evidence>
<feature type="region of interest" description="Disordered" evidence="3">
    <location>
        <begin position="492"/>
        <end position="586"/>
    </location>
</feature>
<keyword evidence="1 2" id="KW-0694">RNA-binding</keyword>
<feature type="region of interest" description="Disordered" evidence="3">
    <location>
        <begin position="255"/>
        <end position="480"/>
    </location>
</feature>
<feature type="region of interest" description="Disordered" evidence="3">
    <location>
        <begin position="1"/>
        <end position="211"/>
    </location>
</feature>
<feature type="compositionally biased region" description="Basic residues" evidence="3">
    <location>
        <begin position="372"/>
        <end position="382"/>
    </location>
</feature>
<feature type="compositionally biased region" description="Basic and acidic residues" evidence="3">
    <location>
        <begin position="169"/>
        <end position="188"/>
    </location>
</feature>
<dbReference type="InterPro" id="IPR034257">
    <property type="entry name" value="Acinus_RRM"/>
</dbReference>